<organism evidence="3 4">
    <name type="scientific">Pseudomonas citronellolis</name>
    <dbReference type="NCBI Taxonomy" id="53408"/>
    <lineage>
        <taxon>Bacteria</taxon>
        <taxon>Pseudomonadati</taxon>
        <taxon>Pseudomonadota</taxon>
        <taxon>Gammaproteobacteria</taxon>
        <taxon>Pseudomonadales</taxon>
        <taxon>Pseudomonadaceae</taxon>
        <taxon>Pseudomonas</taxon>
    </lineage>
</organism>
<keyword evidence="4" id="KW-1185">Reference proteome</keyword>
<dbReference type="InterPro" id="IPR000917">
    <property type="entry name" value="Sulfatase_N"/>
</dbReference>
<reference evidence="3 4" key="1">
    <citation type="submission" date="2016-10" db="EMBL/GenBank/DDBJ databases">
        <authorList>
            <person name="Varghese N."/>
            <person name="Submissions S."/>
        </authorList>
    </citation>
    <scope>NUCLEOTIDE SEQUENCE [LARGE SCALE GENOMIC DNA]</scope>
    <source>
        <strain evidence="3 4">LMG 18378</strain>
    </source>
</reference>
<dbReference type="PANTHER" id="PTHR42693:SF33">
    <property type="entry name" value="ARYLSULFATASE"/>
    <property type="match status" value="1"/>
</dbReference>
<dbReference type="InterPro" id="IPR017850">
    <property type="entry name" value="Alkaline_phosphatase_core_sf"/>
</dbReference>
<dbReference type="EMBL" id="FOLS01000004">
    <property type="protein sequence ID" value="SFC32632.1"/>
    <property type="molecule type" value="Genomic_DNA"/>
</dbReference>
<sequence length="630" mass="69439">MFRHLRQSAPALLARVLLVGSILLFGSLQGNAAELSQRPNILFILSDDLGVNDIGSWGDGKARTPTIDQLSRQSIRFRQHYTDSTCSVSRAALITGRAPVSIGFEPDGLGLSPDLVTLPKALARLGYSTHHLGKWHLGEALEYPQIRPNHQGFDDWYGMLNHFVLQGPDAQGRLVARRPTYINPWLQQNDEAPRQVQGHLDDLLTDRAVQLIRAGATEQKPWFINLWLLAPHTPIQPSESFRQRWPDTPEGNYLALLEQLDHNVGRVLDALRESGQAERTIVVFSSDNGSPNHNRDSNYPLSGTKATYLEGGVRTPLMIFWPGHHNDRDIDSVTHITDIYPTLLGMAGGHPVAGLTGRDLSAPLAKERPLPPFKDLYWGADLMQFGMIYAGHVPGQGLFYRDIYGKVLNAPVSGPVGQGPLVQSGMPAFTAEQASARIRDWERRVRPVPLDWHPPTAASAGYLSGRDFQRAPVFDSYSLGLGLGKAPGDKRQVLVEQDGVWRLWLERGRLHMRHGEVQVDSEPLALERSCNTLVASFTINPSSGFPFPGPGASRFTLYLNGKAVMHSEQLLHRPGSAAPLANPTYVGSDGKGGARFAGRIGRPLLVDKFLLPQQEGYSLADMQSTLCPKR</sequence>
<evidence type="ECO:0000313" key="3">
    <source>
        <dbReference type="EMBL" id="SFC32632.1"/>
    </source>
</evidence>
<dbReference type="GO" id="GO:0004065">
    <property type="term" value="F:arylsulfatase activity"/>
    <property type="evidence" value="ECO:0007669"/>
    <property type="project" value="TreeGrafter"/>
</dbReference>
<dbReference type="RefSeq" id="WP_116424615.1">
    <property type="nucleotide sequence ID" value="NZ_BGPP01000008.1"/>
</dbReference>
<evidence type="ECO:0000313" key="4">
    <source>
        <dbReference type="Proteomes" id="UP000183385"/>
    </source>
</evidence>
<evidence type="ECO:0000259" key="2">
    <source>
        <dbReference type="Pfam" id="PF00884"/>
    </source>
</evidence>
<accession>A0AAQ1HKF9</accession>
<dbReference type="PANTHER" id="PTHR42693">
    <property type="entry name" value="ARYLSULFATASE FAMILY MEMBER"/>
    <property type="match status" value="1"/>
</dbReference>
<name>A0AAQ1HKF9_9PSED</name>
<comment type="caution">
    <text evidence="3">The sequence shown here is derived from an EMBL/GenBank/DDBJ whole genome shotgun (WGS) entry which is preliminary data.</text>
</comment>
<dbReference type="InterPro" id="IPR050738">
    <property type="entry name" value="Sulfatase"/>
</dbReference>
<dbReference type="Gene3D" id="3.40.720.10">
    <property type="entry name" value="Alkaline Phosphatase, subunit A"/>
    <property type="match status" value="1"/>
</dbReference>
<feature type="domain" description="Sulfatase N-terminal" evidence="2">
    <location>
        <begin position="39"/>
        <end position="348"/>
    </location>
</feature>
<evidence type="ECO:0000256" key="1">
    <source>
        <dbReference type="ARBA" id="ARBA00008779"/>
    </source>
</evidence>
<proteinExistence type="inferred from homology"/>
<dbReference type="Pfam" id="PF00884">
    <property type="entry name" value="Sulfatase"/>
    <property type="match status" value="1"/>
</dbReference>
<gene>
    <name evidence="3" type="ORF">SAMN05216577_104235</name>
</gene>
<dbReference type="SUPFAM" id="SSF53649">
    <property type="entry name" value="Alkaline phosphatase-like"/>
    <property type="match status" value="1"/>
</dbReference>
<dbReference type="Proteomes" id="UP000183385">
    <property type="component" value="Unassembled WGS sequence"/>
</dbReference>
<dbReference type="AlphaFoldDB" id="A0AAQ1HKF9"/>
<comment type="similarity">
    <text evidence="1">Belongs to the sulfatase family.</text>
</comment>
<protein>
    <submittedName>
        <fullName evidence="3">Arylsulfatase A</fullName>
    </submittedName>
</protein>